<dbReference type="Proteomes" id="UP000258889">
    <property type="component" value="Chromosome i"/>
</dbReference>
<sequence>MKKTKIDWAKEFDDFSKSGLSQPQYCKEKRLKYTTYRYHWEKRSKNLEKNALVEIPQSSTNAESLVETEFLTLKIDTSGKASLQVNVQFILGRWN</sequence>
<dbReference type="NCBIfam" id="NF047593">
    <property type="entry name" value="IS66_ISAeme5_TnpA"/>
    <property type="match status" value="1"/>
</dbReference>
<dbReference type="EMBL" id="CP030144">
    <property type="protein sequence ID" value="AXR63501.1"/>
    <property type="molecule type" value="Genomic_DNA"/>
</dbReference>
<dbReference type="RefSeq" id="WP_129533456.1">
    <property type="nucleotide sequence ID" value="NZ_CP030144.1"/>
</dbReference>
<proteinExistence type="predicted"/>
<reference evidence="1 2" key="1">
    <citation type="submission" date="2018-06" db="EMBL/GenBank/DDBJ databases">
        <authorList>
            <person name="Tortosa P."/>
        </authorList>
    </citation>
    <scope>NUCLEOTIDE SEQUENCE [LARGE SCALE GENOMIC DNA]</scope>
    <source>
        <strain evidence="1 2">MDI222</strain>
    </source>
</reference>
<evidence type="ECO:0000313" key="1">
    <source>
        <dbReference type="EMBL" id="AXR63501.1"/>
    </source>
</evidence>
<accession>A0ABM6Y7I6</accession>
<evidence type="ECO:0008006" key="3">
    <source>
        <dbReference type="Google" id="ProtNLM"/>
    </source>
</evidence>
<gene>
    <name evidence="1" type="ORF">DQM28_03940</name>
</gene>
<reference evidence="1 2" key="2">
    <citation type="submission" date="2018-09" db="EMBL/GenBank/DDBJ databases">
        <title>Complete Genome sequences of three Leptospira mayottensis isolates obtained from Tenrecid mammals endemic to the Malagasy region.</title>
        <authorList>
            <person name="Cordonin C."/>
            <person name="Toty C."/>
        </authorList>
    </citation>
    <scope>NUCLEOTIDE SEQUENCE [LARGE SCALE GENOMIC DNA]</scope>
    <source>
        <strain evidence="1 2">MDI222</strain>
    </source>
</reference>
<protein>
    <recommendedName>
        <fullName evidence="3">Transposase</fullName>
    </recommendedName>
</protein>
<evidence type="ECO:0000313" key="2">
    <source>
        <dbReference type="Proteomes" id="UP000258889"/>
    </source>
</evidence>
<keyword evidence="2" id="KW-1185">Reference proteome</keyword>
<name>A0ABM6Y7I6_9LEPT</name>
<organism evidence="1 2">
    <name type="scientific">Leptospira mayottensis</name>
    <dbReference type="NCBI Taxonomy" id="1137606"/>
    <lineage>
        <taxon>Bacteria</taxon>
        <taxon>Pseudomonadati</taxon>
        <taxon>Spirochaetota</taxon>
        <taxon>Spirochaetia</taxon>
        <taxon>Leptospirales</taxon>
        <taxon>Leptospiraceae</taxon>
        <taxon>Leptospira</taxon>
    </lineage>
</organism>